<protein>
    <submittedName>
        <fullName evidence="1">Uncharacterized protein</fullName>
    </submittedName>
</protein>
<evidence type="ECO:0000313" key="1">
    <source>
        <dbReference type="EMBL" id="QGF20895.1"/>
    </source>
</evidence>
<dbReference type="KEGG" id="vg:62682677"/>
<proteinExistence type="predicted"/>
<dbReference type="GeneID" id="62682677"/>
<name>A0A5Q2F3E2_9CAUD</name>
<evidence type="ECO:0000313" key="2">
    <source>
        <dbReference type="Proteomes" id="UP000345177"/>
    </source>
</evidence>
<sequence>MPTGMRALRAQALKAAILNFMDFADQAIPEDDCCMCGDKQDNHTFDSGHAFTAATQYHAFTLRKEVEKYLDVLETDEATTVTHTDLQGNESQVAVFGPSSFPMWGQGSCCNKQAELYARATGADVYADGELIAGQHVLWKKGEPGIPEQILDSNGDVVLACCKICGDYEQGLLDNPVCPGKKASDNG</sequence>
<reference evidence="1 2" key="1">
    <citation type="submission" date="2019-09" db="EMBL/GenBank/DDBJ databases">
        <title>Transcriptional response of Serratia to Siphovirus infection.</title>
        <authorList>
            <person name="Malone L.M."/>
            <person name="Fineran P.C."/>
        </authorList>
    </citation>
    <scope>NUCLEOTIDE SEQUENCE [LARGE SCALE GENOMIC DNA]</scope>
</reference>
<accession>A0A5Q2F3E2</accession>
<dbReference type="Proteomes" id="UP000345177">
    <property type="component" value="Segment"/>
</dbReference>
<dbReference type="RefSeq" id="YP_010000037.1">
    <property type="nucleotide sequence ID" value="NC_053012.1"/>
</dbReference>
<organism evidence="1 2">
    <name type="scientific">Serratia phage JS26</name>
    <dbReference type="NCBI Taxonomy" id="2315217"/>
    <lineage>
        <taxon>Viruses</taxon>
        <taxon>Duplodnaviria</taxon>
        <taxon>Heunggongvirae</taxon>
        <taxon>Uroviricota</taxon>
        <taxon>Caudoviricetes</taxon>
        <taxon>Casjensviridae</taxon>
        <taxon>Dunedinvirus</taxon>
        <taxon>Dunedinvirus JS26</taxon>
    </lineage>
</organism>
<keyword evidence="2" id="KW-1185">Reference proteome</keyword>
<dbReference type="EMBL" id="MN505213">
    <property type="protein sequence ID" value="QGF20895.1"/>
    <property type="molecule type" value="Genomic_DNA"/>
</dbReference>